<gene>
    <name evidence="2" type="ORF">PUW23_04095</name>
    <name evidence="3" type="ORF">PUW25_03770</name>
</gene>
<keyword evidence="1" id="KW-1133">Transmembrane helix</keyword>
<feature type="transmembrane region" description="Helical" evidence="1">
    <location>
        <begin position="7"/>
        <end position="26"/>
    </location>
</feature>
<dbReference type="EMBL" id="CP118101">
    <property type="protein sequence ID" value="WDH83434.1"/>
    <property type="molecule type" value="Genomic_DNA"/>
</dbReference>
<keyword evidence="1" id="KW-0472">Membrane</keyword>
<sequence length="144" mass="16423">MRKRNVIIAATILVLVIGVIIVWNLVPTETTFEDAMQEGFSVEDVTHISTRNANNEQVILDEPQIQAFINVLMSLELKENNFTPDSDSELHTFILELNNNPEYQIDLYSENYVSIYDSSLKGNKTKKYEITNDIDLEAIQSAIQ</sequence>
<keyword evidence="5" id="KW-1185">Reference proteome</keyword>
<dbReference type="EMBL" id="CP118108">
    <property type="protein sequence ID" value="WDI03113.1"/>
    <property type="molecule type" value="Genomic_DNA"/>
</dbReference>
<dbReference type="AlphaFoldDB" id="A0AAX3N320"/>
<accession>A0AAX3N320</accession>
<dbReference type="Proteomes" id="UP001220962">
    <property type="component" value="Chromosome"/>
</dbReference>
<proteinExistence type="predicted"/>
<evidence type="ECO:0000313" key="2">
    <source>
        <dbReference type="EMBL" id="WDH83434.1"/>
    </source>
</evidence>
<evidence type="ECO:0000313" key="5">
    <source>
        <dbReference type="Proteomes" id="UP001221519"/>
    </source>
</evidence>
<protein>
    <submittedName>
        <fullName evidence="2">Uncharacterized protein</fullName>
    </submittedName>
</protein>
<keyword evidence="1" id="KW-0812">Transmembrane</keyword>
<dbReference type="Proteomes" id="UP001221519">
    <property type="component" value="Chromosome"/>
</dbReference>
<reference evidence="2 5" key="1">
    <citation type="submission" date="2023-02" db="EMBL/GenBank/DDBJ databases">
        <title>Pathogen: clinical or host-associated sample.</title>
        <authorList>
            <person name="Hergert J."/>
            <person name="Casey R."/>
            <person name="Wagner J."/>
            <person name="Young E.L."/>
            <person name="Oakeson K.F."/>
        </authorList>
    </citation>
    <scope>NUCLEOTIDE SEQUENCE</scope>
    <source>
        <strain evidence="3 5">2022CK-00829</strain>
        <strain evidence="2">2022CK-00830</strain>
    </source>
</reference>
<organism evidence="2 4">
    <name type="scientific">Paenibacillus urinalis</name>
    <dbReference type="NCBI Taxonomy" id="521520"/>
    <lineage>
        <taxon>Bacteria</taxon>
        <taxon>Bacillati</taxon>
        <taxon>Bacillota</taxon>
        <taxon>Bacilli</taxon>
        <taxon>Bacillales</taxon>
        <taxon>Paenibacillaceae</taxon>
        <taxon>Paenibacillus</taxon>
    </lineage>
</organism>
<evidence type="ECO:0000313" key="4">
    <source>
        <dbReference type="Proteomes" id="UP001220962"/>
    </source>
</evidence>
<dbReference type="RefSeq" id="WP_047912874.1">
    <property type="nucleotide sequence ID" value="NZ_CP118101.1"/>
</dbReference>
<evidence type="ECO:0000256" key="1">
    <source>
        <dbReference type="SAM" id="Phobius"/>
    </source>
</evidence>
<evidence type="ECO:0000313" key="3">
    <source>
        <dbReference type="EMBL" id="WDI03113.1"/>
    </source>
</evidence>
<name>A0AAX3N320_9BACL</name>